<feature type="compositionally biased region" description="Basic and acidic residues" evidence="1">
    <location>
        <begin position="481"/>
        <end position="490"/>
    </location>
</feature>
<feature type="compositionally biased region" description="Low complexity" evidence="1">
    <location>
        <begin position="176"/>
        <end position="193"/>
    </location>
</feature>
<feature type="non-terminal residue" evidence="2">
    <location>
        <position position="629"/>
    </location>
</feature>
<feature type="region of interest" description="Disordered" evidence="1">
    <location>
        <begin position="309"/>
        <end position="425"/>
    </location>
</feature>
<feature type="compositionally biased region" description="Basic and acidic residues" evidence="1">
    <location>
        <begin position="600"/>
        <end position="612"/>
    </location>
</feature>
<feature type="compositionally biased region" description="Basic and acidic residues" evidence="1">
    <location>
        <begin position="166"/>
        <end position="175"/>
    </location>
</feature>
<evidence type="ECO:0000256" key="1">
    <source>
        <dbReference type="SAM" id="MobiDB-lite"/>
    </source>
</evidence>
<feature type="compositionally biased region" description="Basic and acidic residues" evidence="1">
    <location>
        <begin position="86"/>
        <end position="108"/>
    </location>
</feature>
<feature type="compositionally biased region" description="Basic residues" evidence="1">
    <location>
        <begin position="619"/>
        <end position="629"/>
    </location>
</feature>
<feature type="compositionally biased region" description="Low complexity" evidence="1">
    <location>
        <begin position="360"/>
        <end position="369"/>
    </location>
</feature>
<feature type="region of interest" description="Disordered" evidence="1">
    <location>
        <begin position="158"/>
        <end position="245"/>
    </location>
</feature>
<sequence length="629" mass="69654">MPIHQGLISPPLSGRTYKSDQPRMQNIRKAVNAADVFGQPDLNTLEAEQPHFEHRHHTIQSPAKKHDTNHSDAHHAARPLTPPMSKDVRHDDDHDGHHKNSSESDHFDATTSSSTTVVVAAPVDVHVSHPSTSISSNSESGQGFAERTSIRFNTLNQSVGFESDDEHNPFLDRKNPAAASSSSKASAAPTANSHHSRPYYDELDSDQDAEGSVHEDDDSHDFSHYPDATTPPPRPRAVTYRSARPFSTRVRVENEAVTSVMPIRDTPKNPFLAGGPADNGFQGPNGHLAYRRAKQMPGKERGKIAYVFRGQRVTYADPEHDSEDDDSEDDHRARTNELNPDRNANRPPRFEPKLLFPPTASSSSAASLSKTNQSTGYNAPMRSSFEASTSGRSNASKAYLPRADMNDDAFRGPTSSSSYEEESYAPRAGGGLFAAQLAAQRKQEMTAPRVAASFHPGTNEVDAERYQDEGHVYEEEAVATQDRHANRREVTAPSSSARLQSVTYHSGKTTQGVGSDERLAWAEDRQAARNALLARLNQTNWSDDEEEEEEEEKEENEQNDEHDNSRGRLCGLQGSEGLAYEEKCGLESYRVVKSQSQRKRLCDELERGHADELDGMGGSRKRWRASYAY</sequence>
<accession>A0A077QWC1</accession>
<feature type="compositionally biased region" description="Acidic residues" evidence="1">
    <location>
        <begin position="201"/>
        <end position="219"/>
    </location>
</feature>
<reference evidence="2" key="1">
    <citation type="journal article" date="2014" name="Genome Biol. Evol.">
        <title>Gene Loss Rather Than Gene Gain Is Associated with a Host Jump from Monocots to Dicots in the Smut Fungus Melanopsichium pennsylvanicum.</title>
        <authorList>
            <person name="Sharma R."/>
            <person name="Mishra B."/>
            <person name="Runge F."/>
            <person name="Thines M."/>
        </authorList>
    </citation>
    <scope>NUCLEOTIDE SEQUENCE</scope>
    <source>
        <strain evidence="2">4</strain>
    </source>
</reference>
<feature type="region of interest" description="Disordered" evidence="1">
    <location>
        <begin position="258"/>
        <end position="287"/>
    </location>
</feature>
<organism evidence="2">
    <name type="scientific">Melanopsichium pennsylvanicum 4</name>
    <dbReference type="NCBI Taxonomy" id="1398559"/>
    <lineage>
        <taxon>Eukaryota</taxon>
        <taxon>Fungi</taxon>
        <taxon>Dikarya</taxon>
        <taxon>Basidiomycota</taxon>
        <taxon>Ustilaginomycotina</taxon>
        <taxon>Ustilaginomycetes</taxon>
        <taxon>Ustilaginales</taxon>
        <taxon>Ustilaginaceae</taxon>
        <taxon>Melanopsichium</taxon>
    </lineage>
</organism>
<proteinExistence type="predicted"/>
<feature type="region of interest" description="Disordered" evidence="1">
    <location>
        <begin position="1"/>
        <end position="21"/>
    </location>
</feature>
<name>A0A077QWC1_9BASI</name>
<feature type="compositionally biased region" description="Polar residues" evidence="1">
    <location>
        <begin position="492"/>
        <end position="513"/>
    </location>
</feature>
<evidence type="ECO:0000313" key="2">
    <source>
        <dbReference type="EMBL" id="CDI54470.1"/>
    </source>
</evidence>
<feature type="region of interest" description="Disordered" evidence="1">
    <location>
        <begin position="593"/>
        <end position="629"/>
    </location>
</feature>
<dbReference type="EMBL" id="HG529615">
    <property type="protein sequence ID" value="CDI54470.1"/>
    <property type="molecule type" value="Genomic_DNA"/>
</dbReference>
<feature type="compositionally biased region" description="Basic and acidic residues" evidence="1">
    <location>
        <begin position="64"/>
        <end position="75"/>
    </location>
</feature>
<feature type="region of interest" description="Disordered" evidence="1">
    <location>
        <begin position="533"/>
        <end position="571"/>
    </location>
</feature>
<feature type="compositionally biased region" description="Basic and acidic residues" evidence="1">
    <location>
        <begin position="329"/>
        <end position="352"/>
    </location>
</feature>
<feature type="compositionally biased region" description="Acidic residues" evidence="1">
    <location>
        <begin position="542"/>
        <end position="558"/>
    </location>
</feature>
<protein>
    <submittedName>
        <fullName evidence="2">Uncharacterized protein</fullName>
    </submittedName>
</protein>
<feature type="region of interest" description="Disordered" evidence="1">
    <location>
        <begin position="474"/>
        <end position="519"/>
    </location>
</feature>
<feature type="region of interest" description="Disordered" evidence="1">
    <location>
        <begin position="51"/>
        <end position="113"/>
    </location>
</feature>
<feature type="compositionally biased region" description="Polar residues" evidence="1">
    <location>
        <begin position="385"/>
        <end position="396"/>
    </location>
</feature>
<dbReference type="AlphaFoldDB" id="A0A077QWC1"/>